<dbReference type="EMBL" id="KV419397">
    <property type="protein sequence ID" value="KZS97384.1"/>
    <property type="molecule type" value="Genomic_DNA"/>
</dbReference>
<gene>
    <name evidence="1" type="ORF">SISNIDRAFT_547346</name>
</gene>
<evidence type="ECO:0000313" key="2">
    <source>
        <dbReference type="Proteomes" id="UP000076722"/>
    </source>
</evidence>
<protein>
    <recommendedName>
        <fullName evidence="3">F-box domain-containing protein</fullName>
    </recommendedName>
</protein>
<reference evidence="1 2" key="1">
    <citation type="journal article" date="2016" name="Mol. Biol. Evol.">
        <title>Comparative Genomics of Early-Diverging Mushroom-Forming Fungi Provides Insights into the Origins of Lignocellulose Decay Capabilities.</title>
        <authorList>
            <person name="Nagy L.G."/>
            <person name="Riley R."/>
            <person name="Tritt A."/>
            <person name="Adam C."/>
            <person name="Daum C."/>
            <person name="Floudas D."/>
            <person name="Sun H."/>
            <person name="Yadav J.S."/>
            <person name="Pangilinan J."/>
            <person name="Larsson K.H."/>
            <person name="Matsuura K."/>
            <person name="Barry K."/>
            <person name="Labutti K."/>
            <person name="Kuo R."/>
            <person name="Ohm R.A."/>
            <person name="Bhattacharya S.S."/>
            <person name="Shirouzu T."/>
            <person name="Yoshinaga Y."/>
            <person name="Martin F.M."/>
            <person name="Grigoriev I.V."/>
            <person name="Hibbett D.S."/>
        </authorList>
    </citation>
    <scope>NUCLEOTIDE SEQUENCE [LARGE SCALE GENOMIC DNA]</scope>
    <source>
        <strain evidence="1 2">HHB9708</strain>
    </source>
</reference>
<dbReference type="InterPro" id="IPR032675">
    <property type="entry name" value="LRR_dom_sf"/>
</dbReference>
<evidence type="ECO:0000313" key="1">
    <source>
        <dbReference type="EMBL" id="KZS97384.1"/>
    </source>
</evidence>
<name>A0A164YZA1_9AGAM</name>
<evidence type="ECO:0008006" key="3">
    <source>
        <dbReference type="Google" id="ProtNLM"/>
    </source>
</evidence>
<organism evidence="1 2">
    <name type="scientific">Sistotremastrum niveocremeum HHB9708</name>
    <dbReference type="NCBI Taxonomy" id="1314777"/>
    <lineage>
        <taxon>Eukaryota</taxon>
        <taxon>Fungi</taxon>
        <taxon>Dikarya</taxon>
        <taxon>Basidiomycota</taxon>
        <taxon>Agaricomycotina</taxon>
        <taxon>Agaricomycetes</taxon>
        <taxon>Sistotremastrales</taxon>
        <taxon>Sistotremastraceae</taxon>
        <taxon>Sertulicium</taxon>
        <taxon>Sertulicium niveocremeum</taxon>
    </lineage>
</organism>
<dbReference type="Gene3D" id="3.80.10.10">
    <property type="entry name" value="Ribonuclease Inhibitor"/>
    <property type="match status" value="1"/>
</dbReference>
<dbReference type="AlphaFoldDB" id="A0A164YZA1"/>
<dbReference type="SUPFAM" id="SSF52047">
    <property type="entry name" value="RNI-like"/>
    <property type="match status" value="1"/>
</dbReference>
<dbReference type="Proteomes" id="UP000076722">
    <property type="component" value="Unassembled WGS sequence"/>
</dbReference>
<sequence>MNLPPELYGLIAEALRASDKASLRTKTKKDWSTENRDLLSLSLVSKTWYNETVPVLWSEIFLEEKQNDDPAEHQLTKVRNLLARSSSCYATYFKHLFVDYNPLFEREPATAALSSTLEEILSLSTHLQTLRLSCDTHWAPSLVDHLSSRHFPSLKILHLAVVRSGEETQRLLGKFLVRHSGLEEVALQIPGPFPWEDLRDANPLPNLITFSGSLAQLKLLSTSQHLKFIRCSRSMFTLVSRLAFIHELSLLSNPFLNVTHLNIMGFCISLDADTLRALAQSFPSVETIDGLGVTGAFIKFMDTKVETMARCLPKLQKATMYESSRFGESVIDGGLLPTPTDSAVDGAFIRLRRLFPRIISATNTKSEYSTAYRIRRVQTIYLFEKGGTEPFIERMQLCPRSRRDTGSWL</sequence>
<accession>A0A164YZA1</accession>
<proteinExistence type="predicted"/>
<keyword evidence="2" id="KW-1185">Reference proteome</keyword>